<dbReference type="EMBL" id="QRUN01000028">
    <property type="protein sequence ID" value="RGR65581.1"/>
    <property type="molecule type" value="Genomic_DNA"/>
</dbReference>
<proteinExistence type="predicted"/>
<comment type="caution">
    <text evidence="2">The sequence shown here is derived from an EMBL/GenBank/DDBJ whole genome shotgun (WGS) entry which is preliminary data.</text>
</comment>
<feature type="coiled-coil region" evidence="1">
    <location>
        <begin position="43"/>
        <end position="146"/>
    </location>
</feature>
<protein>
    <submittedName>
        <fullName evidence="2">Uncharacterized protein</fullName>
    </submittedName>
</protein>
<evidence type="ECO:0000313" key="2">
    <source>
        <dbReference type="EMBL" id="RGR65581.1"/>
    </source>
</evidence>
<evidence type="ECO:0000313" key="3">
    <source>
        <dbReference type="Proteomes" id="UP000285820"/>
    </source>
</evidence>
<evidence type="ECO:0000256" key="1">
    <source>
        <dbReference type="SAM" id="Coils"/>
    </source>
</evidence>
<accession>A0A3R5WG62</accession>
<name>A0A3R5WG62_9FIRM</name>
<dbReference type="AlphaFoldDB" id="A0A3R5WG62"/>
<sequence length="217" mass="25536">MLHDIIKTAERRMPVSQDSSFINDYSKVKEQVIMVIEYLQQIKDSYFEQKHALEKQLNLLEIQLKENTGMIKMLEETNDSCYELFTPRNVNSKNKAKINELMEEQKSINESIENLKNSIKEYSSKIEQLDQIVEEENREIEIVQEYTETMSQQNIVSEDEKIESSEDNLLDGMKNILNRVELCSRLIDIDPVRCRLELSSVMKILTDLIEEKDESDF</sequence>
<organism evidence="2 3">
    <name type="scientific">Roseburia inulinivorans</name>
    <dbReference type="NCBI Taxonomy" id="360807"/>
    <lineage>
        <taxon>Bacteria</taxon>
        <taxon>Bacillati</taxon>
        <taxon>Bacillota</taxon>
        <taxon>Clostridia</taxon>
        <taxon>Lachnospirales</taxon>
        <taxon>Lachnospiraceae</taxon>
        <taxon>Roseburia</taxon>
    </lineage>
</organism>
<reference evidence="2 3" key="1">
    <citation type="submission" date="2018-08" db="EMBL/GenBank/DDBJ databases">
        <title>A genome reference for cultivated species of the human gut microbiota.</title>
        <authorList>
            <person name="Zou Y."/>
            <person name="Xue W."/>
            <person name="Luo G."/>
        </authorList>
    </citation>
    <scope>NUCLEOTIDE SEQUENCE [LARGE SCALE GENOMIC DNA]</scope>
    <source>
        <strain evidence="2 3">AF24-4</strain>
    </source>
</reference>
<keyword evidence="1" id="KW-0175">Coiled coil</keyword>
<gene>
    <name evidence="2" type="ORF">DWY29_14305</name>
</gene>
<dbReference type="Proteomes" id="UP000285820">
    <property type="component" value="Unassembled WGS sequence"/>
</dbReference>